<proteinExistence type="predicted"/>
<name>A0AAE9L9X5_PAEPO</name>
<evidence type="ECO:0000256" key="1">
    <source>
        <dbReference type="SAM" id="SignalP"/>
    </source>
</evidence>
<feature type="domain" description="Cyclophilin-like" evidence="2">
    <location>
        <begin position="41"/>
        <end position="150"/>
    </location>
</feature>
<dbReference type="InterPro" id="IPR041183">
    <property type="entry name" value="Cyclophilin-like"/>
</dbReference>
<dbReference type="SUPFAM" id="SSF50891">
    <property type="entry name" value="Cyclophilin-like"/>
    <property type="match status" value="1"/>
</dbReference>
<organism evidence="3 4">
    <name type="scientific">Paenibacillus polymyxa</name>
    <name type="common">Bacillus polymyxa</name>
    <dbReference type="NCBI Taxonomy" id="1406"/>
    <lineage>
        <taxon>Bacteria</taxon>
        <taxon>Bacillati</taxon>
        <taxon>Bacillota</taxon>
        <taxon>Bacilli</taxon>
        <taxon>Bacillales</taxon>
        <taxon>Paenibacillaceae</taxon>
        <taxon>Paenibacillus</taxon>
    </lineage>
</organism>
<dbReference type="Proteomes" id="UP001055784">
    <property type="component" value="Chromosome"/>
</dbReference>
<dbReference type="EMBL" id="CP097770">
    <property type="protein sequence ID" value="URJ51901.1"/>
    <property type="molecule type" value="Genomic_DNA"/>
</dbReference>
<gene>
    <name evidence="3" type="ORF">MF626_001360</name>
</gene>
<sequence length="153" mass="16976">MKKPISLPLVFLMTLTLMACGGNTNGGKTVANQTTNIKIKLIFNNEEVMVSMYENPTSQDFLQRLPMTITFEDYAGTEKISRLEKRLSIEAAPSGIDPSVGDFTYYSPWGNLAIFYQDFGYSSGLVKLGHIEVGVEKLVKMNGSFTMTIEQAQ</sequence>
<feature type="chain" id="PRO_5042270643" evidence="1">
    <location>
        <begin position="20"/>
        <end position="153"/>
    </location>
</feature>
<dbReference type="RefSeq" id="WP_250261330.1">
    <property type="nucleotide sequence ID" value="NZ_CP097770.1"/>
</dbReference>
<evidence type="ECO:0000313" key="3">
    <source>
        <dbReference type="EMBL" id="URJ51901.1"/>
    </source>
</evidence>
<reference evidence="3" key="1">
    <citation type="submission" date="2022-11" db="EMBL/GenBank/DDBJ databases">
        <authorList>
            <person name="Vasilchenko N.G."/>
            <person name="Prazdnova E.V."/>
            <person name="Gorovtsov A.V."/>
            <person name="Chistyakov V.A."/>
            <person name="Pak M.L."/>
        </authorList>
    </citation>
    <scope>NUCLEOTIDE SEQUENCE</scope>
    <source>
        <strain evidence="3">R 4.5</strain>
    </source>
</reference>
<evidence type="ECO:0000259" key="2">
    <source>
        <dbReference type="Pfam" id="PF18050"/>
    </source>
</evidence>
<feature type="signal peptide" evidence="1">
    <location>
        <begin position="1"/>
        <end position="19"/>
    </location>
</feature>
<evidence type="ECO:0000313" key="4">
    <source>
        <dbReference type="Proteomes" id="UP001055784"/>
    </source>
</evidence>
<dbReference type="Gene3D" id="2.40.100.20">
    <property type="match status" value="1"/>
</dbReference>
<keyword evidence="1" id="KW-0732">Signal</keyword>
<dbReference type="PROSITE" id="PS51257">
    <property type="entry name" value="PROKAR_LIPOPROTEIN"/>
    <property type="match status" value="1"/>
</dbReference>
<dbReference type="Pfam" id="PF18050">
    <property type="entry name" value="Cyclophil_like2"/>
    <property type="match status" value="1"/>
</dbReference>
<accession>A0AAE9L9X5</accession>
<dbReference type="InterPro" id="IPR029000">
    <property type="entry name" value="Cyclophilin-like_dom_sf"/>
</dbReference>
<protein>
    <submittedName>
        <fullName evidence="3">Cyclophilin-like fold protein</fullName>
    </submittedName>
</protein>
<dbReference type="AlphaFoldDB" id="A0AAE9L9X5"/>